<dbReference type="KEGG" id="sseo:D0Z67_18850"/>
<dbReference type="STRING" id="73044.GCA_000725795_02760"/>
<dbReference type="SUPFAM" id="SSF56349">
    <property type="entry name" value="DNA breaking-rejoining enzymes"/>
    <property type="match status" value="1"/>
</dbReference>
<proteinExistence type="predicted"/>
<gene>
    <name evidence="1" type="ORF">D0Z67_18850</name>
</gene>
<protein>
    <submittedName>
        <fullName evidence="1">Uncharacterized protein</fullName>
    </submittedName>
</protein>
<dbReference type="EMBL" id="CP032229">
    <property type="protein sequence ID" value="QBJ92144.1"/>
    <property type="molecule type" value="Genomic_DNA"/>
</dbReference>
<dbReference type="RefSeq" id="WP_031181007.1">
    <property type="nucleotide sequence ID" value="NZ_CP032229.1"/>
</dbReference>
<name>A0A4P6TZP1_STRSO</name>
<dbReference type="GeneID" id="300100969"/>
<dbReference type="GO" id="GO:0003677">
    <property type="term" value="F:DNA binding"/>
    <property type="evidence" value="ECO:0007669"/>
    <property type="project" value="InterPro"/>
</dbReference>
<reference evidence="1 2" key="1">
    <citation type="submission" date="2018-08" db="EMBL/GenBank/DDBJ databases">
        <title>The complete genome sequence of Streptomyces seoulensis, a pioneer strain for nickel superoxide dismutase discovery.</title>
        <authorList>
            <person name="Shin J."/>
            <person name="Lee J.-S."/>
            <person name="Lee E.-J."/>
            <person name="Youn H.-D."/>
        </authorList>
    </citation>
    <scope>NUCLEOTIDE SEQUENCE [LARGE SCALE GENOMIC DNA]</scope>
    <source>
        <strain evidence="1 2">KCTC 9819</strain>
    </source>
</reference>
<accession>A0A4P6TZP1</accession>
<sequence>MTAPGHPERAVSDPIGLIADLVAAIEHQLEPDRIRAVVASVAGGRSKSRLLAAHLTEHPRVLNDGRSPAPRAVGDLLIALREAGAQTVSPPCCAECGRQIRTLQRRGQDWYCWNCGRPQPEPCAACGNTRRVASRDRTGRPRCGKCPDDDGRDPIAVIGALIAELDPQTERETVSNAVRRSAPRPSYQRKLAWALESHPALLTGDGHLAPHRAILKLIDLLHEAGIAGIVRPSCPGCHRVVRIDKPLDGKRVCRMCISHSRIEECSGCGARREPATRDDQGRPMCPNCLVSDPANLETCINCGRRRVVNTRTPDGPLCQSCPSLPTATCSICDAEKPCGTSRTTGRPWCLDCQRHSAPCSACGGVEAVVSGTLDQPLCLRCTATEVWHACPTCSDPDYPHPGQCARCLINRRLNDLLGPPSDALHPGLEALRNNIATTEHPLTAKRWLNKPSVSPVLADLAAGRRALTHEALDELPDSPPLAHLRQVLVGVGALPERDEYMVRLERFLTGLLASQQDPEQRKVLHQYAIWHLVRRLRRRSNGRPLTPQQFTSARQRTHAAVAFLTWLQAHDLALATCRQANLDQWLTDDSATYRHTAGHFVRWARTNKLTTVHVPAVRWHGPTQPLDDEHRWNVARRLLHDDTVKPEDRLAGLFLLLYAQGPSAIHRLTIEDVEFGAQEVRLHLGNAPVQLPEPVAQLARTVAANRKGHATIGALAPSPWLFPGGQPGRPISTTQLTQRLNQLGIRPNQARSTALFQLATEIPAAILARTLGIHTDVAVAWQRLSAGDWATYAAEVSKRPVRTDQSPASNT</sequence>
<evidence type="ECO:0000313" key="1">
    <source>
        <dbReference type="EMBL" id="QBJ92144.1"/>
    </source>
</evidence>
<evidence type="ECO:0000313" key="2">
    <source>
        <dbReference type="Proteomes" id="UP000292547"/>
    </source>
</evidence>
<keyword evidence="2" id="KW-1185">Reference proteome</keyword>
<dbReference type="AlphaFoldDB" id="A0A4P6TZP1"/>
<dbReference type="OrthoDB" id="3405537at2"/>
<organism evidence="1 2">
    <name type="scientific">Streptomyces seoulensis</name>
    <dbReference type="NCBI Taxonomy" id="73044"/>
    <lineage>
        <taxon>Bacteria</taxon>
        <taxon>Bacillati</taxon>
        <taxon>Actinomycetota</taxon>
        <taxon>Actinomycetes</taxon>
        <taxon>Kitasatosporales</taxon>
        <taxon>Streptomycetaceae</taxon>
        <taxon>Streptomyces</taxon>
    </lineage>
</organism>
<dbReference type="Proteomes" id="UP000292547">
    <property type="component" value="Chromosome"/>
</dbReference>
<dbReference type="InterPro" id="IPR011010">
    <property type="entry name" value="DNA_brk_join_enz"/>
</dbReference>